<feature type="compositionally biased region" description="Low complexity" evidence="1">
    <location>
        <begin position="38"/>
        <end position="49"/>
    </location>
</feature>
<dbReference type="EMBL" id="CAXITT010000003">
    <property type="protein sequence ID" value="CAL1526265.1"/>
    <property type="molecule type" value="Genomic_DNA"/>
</dbReference>
<dbReference type="SUPFAM" id="SSF52047">
    <property type="entry name" value="RNI-like"/>
    <property type="match status" value="1"/>
</dbReference>
<sequence>MDLLQTPAGHLDAQGPQLILEGPSGVLLKPLPLAPPQAAAADRIGTSPTPRRRRGSRTPSYHVKESVTIDKVPDKLLLHIFSFLRHSELGKVARVCRKWRLLAYDSRLWTRVSLRPEYSGLHVYSPEVLQALIGIRFGSTLRYIEIPSDLITAPVLHELSNKCPALRYMTLDFSNAMQLHDFNDLNAFPCNLRSLCICLSEVIFLEGFMRRIYSCLSSLEVLHLIGTFELSSESEEDIYEVINISKIKAHTPNLKVVNLYGITFLDDTHIELLASNCIHIECLALNFCLRVKGSSFKNLIQRCKKLKSLLLHHAGVEDDHMISVPWETSSIHELDLTSTELSANCLENILLRMPGFTYLALGYCEFFNDKILEKLMEKGKFNRLQALDISHTHALSENAIYQFIQTHGHNLRGLMLAGKPKLTENFWLNAIPYLKNIKICVLGTANGWFLKMQSRIHVDQIVEAFAQHCPRLERCEIQWDPDTIRFSDKSNKFIDHIRLRCPGLKSFALSDGEYYEMVKSNFERADRVKVVRTCTNYTTSIVGLLTNYNDLLFN</sequence>
<evidence type="ECO:0000313" key="3">
    <source>
        <dbReference type="EMBL" id="CAL1526265.1"/>
    </source>
</evidence>
<dbReference type="SMART" id="SM00256">
    <property type="entry name" value="FBOX"/>
    <property type="match status" value="1"/>
</dbReference>
<dbReference type="InterPro" id="IPR032675">
    <property type="entry name" value="LRR_dom_sf"/>
</dbReference>
<dbReference type="SUPFAM" id="SSF81383">
    <property type="entry name" value="F-box domain"/>
    <property type="match status" value="1"/>
</dbReference>
<dbReference type="PROSITE" id="PS50181">
    <property type="entry name" value="FBOX"/>
    <property type="match status" value="1"/>
</dbReference>
<dbReference type="InterPro" id="IPR001810">
    <property type="entry name" value="F-box_dom"/>
</dbReference>
<feature type="region of interest" description="Disordered" evidence="1">
    <location>
        <begin position="38"/>
        <end position="62"/>
    </location>
</feature>
<evidence type="ECO:0000313" key="4">
    <source>
        <dbReference type="Proteomes" id="UP001497497"/>
    </source>
</evidence>
<evidence type="ECO:0000259" key="2">
    <source>
        <dbReference type="PROSITE" id="PS50181"/>
    </source>
</evidence>
<dbReference type="PANTHER" id="PTHR20933">
    <property type="entry name" value="F-BOX ONLY PROTEIN 33"/>
    <property type="match status" value="1"/>
</dbReference>
<dbReference type="GO" id="GO:0031398">
    <property type="term" value="P:positive regulation of protein ubiquitination"/>
    <property type="evidence" value="ECO:0007669"/>
    <property type="project" value="TreeGrafter"/>
</dbReference>
<proteinExistence type="predicted"/>
<protein>
    <recommendedName>
        <fullName evidence="2">F-box domain-containing protein</fullName>
    </recommendedName>
</protein>
<feature type="domain" description="F-box" evidence="2">
    <location>
        <begin position="66"/>
        <end position="112"/>
    </location>
</feature>
<comment type="caution">
    <text evidence="3">The sequence shown here is derived from an EMBL/GenBank/DDBJ whole genome shotgun (WGS) entry which is preliminary data.</text>
</comment>
<accession>A0AAV2GXU3</accession>
<evidence type="ECO:0000256" key="1">
    <source>
        <dbReference type="SAM" id="MobiDB-lite"/>
    </source>
</evidence>
<dbReference type="AlphaFoldDB" id="A0AAV2GXU3"/>
<gene>
    <name evidence="3" type="ORF">GSLYS_00000442001</name>
</gene>
<organism evidence="3 4">
    <name type="scientific">Lymnaea stagnalis</name>
    <name type="common">Great pond snail</name>
    <name type="synonym">Helix stagnalis</name>
    <dbReference type="NCBI Taxonomy" id="6523"/>
    <lineage>
        <taxon>Eukaryota</taxon>
        <taxon>Metazoa</taxon>
        <taxon>Spiralia</taxon>
        <taxon>Lophotrochozoa</taxon>
        <taxon>Mollusca</taxon>
        <taxon>Gastropoda</taxon>
        <taxon>Heterobranchia</taxon>
        <taxon>Euthyneura</taxon>
        <taxon>Panpulmonata</taxon>
        <taxon>Hygrophila</taxon>
        <taxon>Lymnaeoidea</taxon>
        <taxon>Lymnaeidae</taxon>
        <taxon>Lymnaea</taxon>
    </lineage>
</organism>
<dbReference type="InterPro" id="IPR036047">
    <property type="entry name" value="F-box-like_dom_sf"/>
</dbReference>
<reference evidence="3 4" key="1">
    <citation type="submission" date="2024-04" db="EMBL/GenBank/DDBJ databases">
        <authorList>
            <consortium name="Genoscope - CEA"/>
            <person name="William W."/>
        </authorList>
    </citation>
    <scope>NUCLEOTIDE SEQUENCE [LARGE SCALE GENOMIC DNA]</scope>
</reference>
<dbReference type="Proteomes" id="UP001497497">
    <property type="component" value="Unassembled WGS sequence"/>
</dbReference>
<dbReference type="PANTHER" id="PTHR20933:SF4">
    <property type="entry name" value="F-BOX INVOLVED IN POLYQ PATHOGENESIS, ISOFORM A"/>
    <property type="match status" value="1"/>
</dbReference>
<keyword evidence="4" id="KW-1185">Reference proteome</keyword>
<name>A0AAV2GXU3_LYMST</name>
<dbReference type="Gene3D" id="3.80.10.10">
    <property type="entry name" value="Ribonuclease Inhibitor"/>
    <property type="match status" value="2"/>
</dbReference>
<dbReference type="Pfam" id="PF12937">
    <property type="entry name" value="F-box-like"/>
    <property type="match status" value="1"/>
</dbReference>